<comment type="similarity">
    <text evidence="8">Belongs to the MobA family.</text>
</comment>
<feature type="binding site" evidence="8">
    <location>
        <position position="57"/>
    </location>
    <ligand>
        <name>GTP</name>
        <dbReference type="ChEBI" id="CHEBI:37565"/>
    </ligand>
</feature>
<evidence type="ECO:0000256" key="7">
    <source>
        <dbReference type="ARBA" id="ARBA00023150"/>
    </source>
</evidence>
<evidence type="ECO:0000313" key="11">
    <source>
        <dbReference type="Proteomes" id="UP000256900"/>
    </source>
</evidence>
<comment type="caution">
    <text evidence="10">The sequence shown here is derived from an EMBL/GenBank/DDBJ whole genome shotgun (WGS) entry which is preliminary data.</text>
</comment>
<dbReference type="CDD" id="cd02503">
    <property type="entry name" value="MobA"/>
    <property type="match status" value="1"/>
</dbReference>
<protein>
    <recommendedName>
        <fullName evidence="8">Molybdenum cofactor guanylyltransferase</fullName>
        <shortName evidence="8">MoCo guanylyltransferase</shortName>
        <ecNumber evidence="8">2.7.7.77</ecNumber>
    </recommendedName>
    <alternativeName>
        <fullName evidence="8">GTP:molybdopterin guanylyltransferase</fullName>
    </alternativeName>
    <alternativeName>
        <fullName evidence="8">Mo-MPT guanylyltransferase</fullName>
    </alternativeName>
    <alternativeName>
        <fullName evidence="8">Molybdopterin guanylyltransferase</fullName>
    </alternativeName>
    <alternativeName>
        <fullName evidence="8">Molybdopterin-guanine dinucleotide synthase</fullName>
        <shortName evidence="8">MGD synthase</shortName>
    </alternativeName>
</protein>
<feature type="binding site" evidence="8">
    <location>
        <position position="110"/>
    </location>
    <ligand>
        <name>Mg(2+)</name>
        <dbReference type="ChEBI" id="CHEBI:18420"/>
    </ligand>
</feature>
<evidence type="ECO:0000256" key="3">
    <source>
        <dbReference type="ARBA" id="ARBA00022723"/>
    </source>
</evidence>
<dbReference type="EC" id="2.7.7.77" evidence="8"/>
<accession>A0A3D9YZD9</accession>
<keyword evidence="10" id="KW-0548">Nucleotidyltransferase</keyword>
<evidence type="ECO:0000313" key="10">
    <source>
        <dbReference type="EMBL" id="REF87745.1"/>
    </source>
</evidence>
<comment type="catalytic activity">
    <reaction evidence="8">
        <text>Mo-molybdopterin + GTP + H(+) = Mo-molybdopterin guanine dinucleotide + diphosphate</text>
        <dbReference type="Rhea" id="RHEA:34243"/>
        <dbReference type="ChEBI" id="CHEBI:15378"/>
        <dbReference type="ChEBI" id="CHEBI:33019"/>
        <dbReference type="ChEBI" id="CHEBI:37565"/>
        <dbReference type="ChEBI" id="CHEBI:71302"/>
        <dbReference type="ChEBI" id="CHEBI:71310"/>
        <dbReference type="EC" id="2.7.7.77"/>
    </reaction>
</comment>
<dbReference type="InterPro" id="IPR029044">
    <property type="entry name" value="Nucleotide-diphossugar_trans"/>
</dbReference>
<dbReference type="NCBIfam" id="TIGR02665">
    <property type="entry name" value="molyb_mobA"/>
    <property type="match status" value="1"/>
</dbReference>
<dbReference type="GO" id="GO:0005737">
    <property type="term" value="C:cytoplasm"/>
    <property type="evidence" value="ECO:0007669"/>
    <property type="project" value="UniProtKB-SubCell"/>
</dbReference>
<dbReference type="EMBL" id="QUMO01000002">
    <property type="protein sequence ID" value="REF87745.1"/>
    <property type="molecule type" value="Genomic_DNA"/>
</dbReference>
<organism evidence="10 11">
    <name type="scientific">Methylovirgula ligni</name>
    <dbReference type="NCBI Taxonomy" id="569860"/>
    <lineage>
        <taxon>Bacteria</taxon>
        <taxon>Pseudomonadati</taxon>
        <taxon>Pseudomonadota</taxon>
        <taxon>Alphaproteobacteria</taxon>
        <taxon>Hyphomicrobiales</taxon>
        <taxon>Beijerinckiaceae</taxon>
        <taxon>Methylovirgula</taxon>
    </lineage>
</organism>
<keyword evidence="6 8" id="KW-0342">GTP-binding</keyword>
<keyword evidence="5 8" id="KW-0460">Magnesium</keyword>
<feature type="binding site" evidence="8">
    <location>
        <position position="110"/>
    </location>
    <ligand>
        <name>GTP</name>
        <dbReference type="ChEBI" id="CHEBI:37565"/>
    </ligand>
</feature>
<dbReference type="InterPro" id="IPR013482">
    <property type="entry name" value="Molybde_CF_guanTrfase"/>
</dbReference>
<evidence type="ECO:0000256" key="2">
    <source>
        <dbReference type="ARBA" id="ARBA00022679"/>
    </source>
</evidence>
<comment type="cofactor">
    <cofactor evidence="8">
        <name>Mg(2+)</name>
        <dbReference type="ChEBI" id="CHEBI:18420"/>
    </cofactor>
</comment>
<dbReference type="AlphaFoldDB" id="A0A3D9YZD9"/>
<dbReference type="PANTHER" id="PTHR19136">
    <property type="entry name" value="MOLYBDENUM COFACTOR GUANYLYLTRANSFERASE"/>
    <property type="match status" value="1"/>
</dbReference>
<keyword evidence="3 8" id="KW-0479">Metal-binding</keyword>
<evidence type="ECO:0000256" key="1">
    <source>
        <dbReference type="ARBA" id="ARBA00022490"/>
    </source>
</evidence>
<dbReference type="GO" id="GO:0005525">
    <property type="term" value="F:GTP binding"/>
    <property type="evidence" value="ECO:0007669"/>
    <property type="project" value="UniProtKB-UniRule"/>
</dbReference>
<feature type="binding site" evidence="8">
    <location>
        <begin position="16"/>
        <end position="18"/>
    </location>
    <ligand>
        <name>GTP</name>
        <dbReference type="ChEBI" id="CHEBI:37565"/>
    </ligand>
</feature>
<dbReference type="InterPro" id="IPR025877">
    <property type="entry name" value="MobA-like_NTP_Trfase"/>
</dbReference>
<comment type="domain">
    <text evidence="8">The N-terminal domain determines nucleotide recognition and specific binding, while the C-terminal domain determines the specific binding to the target protein.</text>
</comment>
<keyword evidence="4 8" id="KW-0547">Nucleotide-binding</keyword>
<dbReference type="GO" id="GO:0061603">
    <property type="term" value="F:molybdenum cofactor guanylyltransferase activity"/>
    <property type="evidence" value="ECO:0007669"/>
    <property type="project" value="UniProtKB-EC"/>
</dbReference>
<feature type="binding site" evidence="8">
    <location>
        <position position="75"/>
    </location>
    <ligand>
        <name>GTP</name>
        <dbReference type="ChEBI" id="CHEBI:37565"/>
    </ligand>
</feature>
<dbReference type="GO" id="GO:0046872">
    <property type="term" value="F:metal ion binding"/>
    <property type="evidence" value="ECO:0007669"/>
    <property type="project" value="UniProtKB-KW"/>
</dbReference>
<gene>
    <name evidence="8" type="primary">mobA</name>
    <name evidence="10" type="ORF">DES32_1374</name>
</gene>
<evidence type="ECO:0000259" key="9">
    <source>
        <dbReference type="Pfam" id="PF12804"/>
    </source>
</evidence>
<dbReference type="SUPFAM" id="SSF53448">
    <property type="entry name" value="Nucleotide-diphospho-sugar transferases"/>
    <property type="match status" value="1"/>
</dbReference>
<keyword evidence="1 8" id="KW-0963">Cytoplasm</keyword>
<dbReference type="OrthoDB" id="9788394at2"/>
<feature type="binding site" evidence="8">
    <location>
        <position position="29"/>
    </location>
    <ligand>
        <name>GTP</name>
        <dbReference type="ChEBI" id="CHEBI:37565"/>
    </ligand>
</feature>
<comment type="function">
    <text evidence="8">Transfers a GMP moiety from GTP to Mo-molybdopterin (Mo-MPT) cofactor (Moco or molybdenum cofactor) to form Mo-molybdopterin guanine dinucleotide (Mo-MGD) cofactor.</text>
</comment>
<dbReference type="HAMAP" id="MF_00316">
    <property type="entry name" value="MobA"/>
    <property type="match status" value="1"/>
</dbReference>
<sequence>MVTQDTAYPPTGAIILAGGRATRMGGADKALQKLGAEPLVAHVIAALQPQCASIIINANGPAARFAPFGVPVVPDNLPDFPGPLAGVLAGLDYFAAQRPDLAFAVSVATDTPFLPADLVARLHAARSAKPAEIAVARSDNIVHPTFALWPVALRADLREALVVEDLRRVNSFFARHVCAYADWNVTPYDPFLNINTLDDLHAAERILTATTAESERR</sequence>
<reference evidence="10 11" key="1">
    <citation type="submission" date="2018-08" db="EMBL/GenBank/DDBJ databases">
        <title>Genomic Encyclopedia of Type Strains, Phase IV (KMG-IV): sequencing the most valuable type-strain genomes for metagenomic binning, comparative biology and taxonomic classification.</title>
        <authorList>
            <person name="Goeker M."/>
        </authorList>
    </citation>
    <scope>NUCLEOTIDE SEQUENCE [LARGE SCALE GENOMIC DNA]</scope>
    <source>
        <strain evidence="10 11">BW863</strain>
    </source>
</reference>
<dbReference type="GO" id="GO:1902758">
    <property type="term" value="P:bis(molybdopterin guanine dinucleotide)molybdenum biosynthetic process"/>
    <property type="evidence" value="ECO:0007669"/>
    <property type="project" value="TreeGrafter"/>
</dbReference>
<evidence type="ECO:0000256" key="6">
    <source>
        <dbReference type="ARBA" id="ARBA00023134"/>
    </source>
</evidence>
<dbReference type="Gene3D" id="3.90.550.10">
    <property type="entry name" value="Spore Coat Polysaccharide Biosynthesis Protein SpsA, Chain A"/>
    <property type="match status" value="1"/>
</dbReference>
<dbReference type="RefSeq" id="WP_115835914.1">
    <property type="nucleotide sequence ID" value="NZ_CP025086.1"/>
</dbReference>
<dbReference type="Proteomes" id="UP000256900">
    <property type="component" value="Unassembled WGS sequence"/>
</dbReference>
<proteinExistence type="inferred from homology"/>
<comment type="subunit">
    <text evidence="8">Monomer.</text>
</comment>
<dbReference type="Pfam" id="PF12804">
    <property type="entry name" value="NTP_transf_3"/>
    <property type="match status" value="1"/>
</dbReference>
<feature type="domain" description="MobA-like NTP transferase" evidence="9">
    <location>
        <begin position="13"/>
        <end position="169"/>
    </location>
</feature>
<evidence type="ECO:0000256" key="5">
    <source>
        <dbReference type="ARBA" id="ARBA00022842"/>
    </source>
</evidence>
<keyword evidence="2 8" id="KW-0808">Transferase</keyword>
<name>A0A3D9YZD9_9HYPH</name>
<keyword evidence="11" id="KW-1185">Reference proteome</keyword>
<comment type="subcellular location">
    <subcellularLocation>
        <location evidence="8">Cytoplasm</location>
    </subcellularLocation>
</comment>
<dbReference type="PANTHER" id="PTHR19136:SF81">
    <property type="entry name" value="MOLYBDENUM COFACTOR GUANYLYLTRANSFERASE"/>
    <property type="match status" value="1"/>
</dbReference>
<evidence type="ECO:0000256" key="4">
    <source>
        <dbReference type="ARBA" id="ARBA00022741"/>
    </source>
</evidence>
<keyword evidence="7 8" id="KW-0501">Molybdenum cofactor biosynthesis</keyword>
<evidence type="ECO:0000256" key="8">
    <source>
        <dbReference type="HAMAP-Rule" id="MF_00316"/>
    </source>
</evidence>